<evidence type="ECO:0000313" key="1">
    <source>
        <dbReference type="EMBL" id="WWC73505.1"/>
    </source>
</evidence>
<dbReference type="PANTHER" id="PTHR39214">
    <property type="entry name" value="MICROBODY (PEROXISOME) BIOGENESIS PROTEIN PEROXIN 8 (EUROFUNG)"/>
    <property type="match status" value="1"/>
</dbReference>
<dbReference type="PANTHER" id="PTHR39214:SF1">
    <property type="entry name" value="MICROBODY (PEROXISOME) BIOGENESIS PROTEIN PEROXIN 8 (EUROFUNG)"/>
    <property type="match status" value="1"/>
</dbReference>
<reference evidence="1" key="1">
    <citation type="submission" date="2013-07" db="EMBL/GenBank/DDBJ databases">
        <authorList>
            <consortium name="The Broad Institute Genome Sequencing Platform"/>
            <person name="Cuomo C."/>
            <person name="Litvintseva A."/>
            <person name="Chen Y."/>
            <person name="Heitman J."/>
            <person name="Sun S."/>
            <person name="Springer D."/>
            <person name="Dromer F."/>
            <person name="Young S.K."/>
            <person name="Zeng Q."/>
            <person name="Gargeya S."/>
            <person name="Fitzgerald M."/>
            <person name="Abouelleil A."/>
            <person name="Alvarado L."/>
            <person name="Berlin A.M."/>
            <person name="Chapman S.B."/>
            <person name="Dewar J."/>
            <person name="Goldberg J."/>
            <person name="Griggs A."/>
            <person name="Gujja S."/>
            <person name="Hansen M."/>
            <person name="Howarth C."/>
            <person name="Imamovic A."/>
            <person name="Larimer J."/>
            <person name="McCowan C."/>
            <person name="Murphy C."/>
            <person name="Pearson M."/>
            <person name="Priest M."/>
            <person name="Roberts A."/>
            <person name="Saif S."/>
            <person name="Shea T."/>
            <person name="Sykes S."/>
            <person name="Wortman J."/>
            <person name="Nusbaum C."/>
            <person name="Birren B."/>
        </authorList>
    </citation>
    <scope>NUCLEOTIDE SEQUENCE</scope>
    <source>
        <strain evidence="1">CBS 10737</strain>
    </source>
</reference>
<dbReference type="Proteomes" id="UP000094020">
    <property type="component" value="Chromosome 11"/>
</dbReference>
<dbReference type="EMBL" id="CP144529">
    <property type="protein sequence ID" value="WWC73505.1"/>
    <property type="molecule type" value="Genomic_DNA"/>
</dbReference>
<dbReference type="InterPro" id="IPR055334">
    <property type="entry name" value="PEX8-like"/>
</dbReference>
<dbReference type="RefSeq" id="XP_070059627.1">
    <property type="nucleotide sequence ID" value="XM_070203526.1"/>
</dbReference>
<gene>
    <name evidence="1" type="ORF">I206_107476</name>
</gene>
<protein>
    <submittedName>
        <fullName evidence="1">Uncharacterized protein</fullName>
    </submittedName>
</protein>
<sequence length="597" mass="67118">MSSVSGLPTPQASDTLDLLPQFLDILRSSSPNSIPPQTLLGAITHFLSQLEPPYLEEFTQALICSPSIWRNADINRSDLRNALRLSVSSKINKISQDTRNVYFADSRKRRKAREWLDCLNKVSSDSENTSRKLDLYLGLLQGVNDVEEIDWGKGKVKLEEEVVMALSQEPQNPVLDDNLAMCAALPLINIDRLRILDIQSIANNLESSMLRRFRPQENTASADLPDFARALGRSFEVLHSGGPSSQENARQRMMKFCERIEARGTEMERDWEFHSEKSEDAKFEIHSSNFAAFLAVASTMIDILLAGDVTSKVVDASSIEVAVHILAGLTSFAYLTDASDGGFEDYYKVFYGSLDIISAQEGNEAIRTLFSSIARGNRLNDGRAAYVLVLGDELMKHLAKKEIDMLLTLAERHIYRPKHKASFEASHAFLLSLIKSSADSLENDHSQAAFFDAILLNYLSILNKQYTHKEITSDQFRQAFLILVETSSKRSSASVQLCISYLLALPTDKEIRRIRVDITPYINSANLPQYLDNLAQAILSTEKYSEERTDLTKDAFEMVVKGLSDADKQVGIQWWTRWRAEFVGGRRSDPGLIRSRL</sequence>
<dbReference type="GeneID" id="30174174"/>
<name>A0AAJ8LE31_9TREE</name>
<reference evidence="1" key="2">
    <citation type="submission" date="2024-02" db="EMBL/GenBank/DDBJ databases">
        <title>Comparative genomics of Cryptococcus and Kwoniella reveals pathogenesis evolution and contrasting modes of karyotype evolution via chromosome fusion or intercentromeric recombination.</title>
        <authorList>
            <person name="Coelho M.A."/>
            <person name="David-Palma M."/>
            <person name="Shea T."/>
            <person name="Bowers K."/>
            <person name="McGinley-Smith S."/>
            <person name="Mohammad A.W."/>
            <person name="Gnirke A."/>
            <person name="Yurkov A.M."/>
            <person name="Nowrousian M."/>
            <person name="Sun S."/>
            <person name="Cuomo C.A."/>
            <person name="Heitman J."/>
        </authorList>
    </citation>
    <scope>NUCLEOTIDE SEQUENCE</scope>
    <source>
        <strain evidence="1">CBS 10737</strain>
    </source>
</reference>
<dbReference type="KEGG" id="kpin:30174174"/>
<keyword evidence="2" id="KW-1185">Reference proteome</keyword>
<dbReference type="AlphaFoldDB" id="A0AAJ8LE31"/>
<proteinExistence type="predicted"/>
<accession>A0AAJ8LE31</accession>
<organism evidence="1 2">
    <name type="scientific">Kwoniella pini CBS 10737</name>
    <dbReference type="NCBI Taxonomy" id="1296096"/>
    <lineage>
        <taxon>Eukaryota</taxon>
        <taxon>Fungi</taxon>
        <taxon>Dikarya</taxon>
        <taxon>Basidiomycota</taxon>
        <taxon>Agaricomycotina</taxon>
        <taxon>Tremellomycetes</taxon>
        <taxon>Tremellales</taxon>
        <taxon>Cryptococcaceae</taxon>
        <taxon>Kwoniella</taxon>
    </lineage>
</organism>
<evidence type="ECO:0000313" key="2">
    <source>
        <dbReference type="Proteomes" id="UP000094020"/>
    </source>
</evidence>